<dbReference type="SMART" id="SM00267">
    <property type="entry name" value="GGDEF"/>
    <property type="match status" value="1"/>
</dbReference>
<dbReference type="InterPro" id="IPR029787">
    <property type="entry name" value="Nucleotide_cyclase"/>
</dbReference>
<dbReference type="NCBIfam" id="TIGR00254">
    <property type="entry name" value="GGDEF"/>
    <property type="match status" value="1"/>
</dbReference>
<dbReference type="InterPro" id="IPR000160">
    <property type="entry name" value="GGDEF_dom"/>
</dbReference>
<feature type="transmembrane region" description="Helical" evidence="3">
    <location>
        <begin position="47"/>
        <end position="68"/>
    </location>
</feature>
<dbReference type="RefSeq" id="WP_161340745.1">
    <property type="nucleotide sequence ID" value="NZ_JBHSDG010000003.1"/>
</dbReference>
<dbReference type="EC" id="2.7.7.65" evidence="1"/>
<keyword evidence="3" id="KW-0472">Membrane</keyword>
<evidence type="ECO:0000259" key="4">
    <source>
        <dbReference type="PROSITE" id="PS50887"/>
    </source>
</evidence>
<dbReference type="PANTHER" id="PTHR45138">
    <property type="entry name" value="REGULATORY COMPONENTS OF SENSORY TRANSDUCTION SYSTEM"/>
    <property type="match status" value="1"/>
</dbReference>
<accession>A0A845MKK8</accession>
<evidence type="ECO:0000313" key="6">
    <source>
        <dbReference type="Proteomes" id="UP000445696"/>
    </source>
</evidence>
<comment type="catalytic activity">
    <reaction evidence="2">
        <text>2 GTP = 3',3'-c-di-GMP + 2 diphosphate</text>
        <dbReference type="Rhea" id="RHEA:24898"/>
        <dbReference type="ChEBI" id="CHEBI:33019"/>
        <dbReference type="ChEBI" id="CHEBI:37565"/>
        <dbReference type="ChEBI" id="CHEBI:58805"/>
        <dbReference type="EC" id="2.7.7.65"/>
    </reaction>
</comment>
<dbReference type="Gene3D" id="3.30.70.270">
    <property type="match status" value="1"/>
</dbReference>
<dbReference type="SUPFAM" id="SSF55073">
    <property type="entry name" value="Nucleotide cyclase"/>
    <property type="match status" value="1"/>
</dbReference>
<dbReference type="Proteomes" id="UP000445696">
    <property type="component" value="Unassembled WGS sequence"/>
</dbReference>
<dbReference type="AlphaFoldDB" id="A0A845MKK8"/>
<reference evidence="5 6" key="1">
    <citation type="journal article" date="2014" name="Int. J. Syst. Evol. Microbiol.">
        <title>Sneathiella chungangensis sp. nov., isolated from a marine sand, and emended description of the genus Sneathiella.</title>
        <authorList>
            <person name="Siamphan C."/>
            <person name="Kim H."/>
            <person name="Lee J.S."/>
            <person name="Kim W."/>
        </authorList>
    </citation>
    <scope>NUCLEOTIDE SEQUENCE [LARGE SCALE GENOMIC DNA]</scope>
    <source>
        <strain evidence="5 6">KCTC 32476</strain>
    </source>
</reference>
<dbReference type="OrthoDB" id="9812260at2"/>
<feature type="transmembrane region" description="Helical" evidence="3">
    <location>
        <begin position="107"/>
        <end position="125"/>
    </location>
</feature>
<dbReference type="EMBL" id="WTVA01000015">
    <property type="protein sequence ID" value="MZR24299.1"/>
    <property type="molecule type" value="Genomic_DNA"/>
</dbReference>
<dbReference type="Pfam" id="PF00990">
    <property type="entry name" value="GGDEF"/>
    <property type="match status" value="1"/>
</dbReference>
<dbReference type="InterPro" id="IPR043128">
    <property type="entry name" value="Rev_trsase/Diguanyl_cyclase"/>
</dbReference>
<feature type="transmembrane region" description="Helical" evidence="3">
    <location>
        <begin position="74"/>
        <end position="95"/>
    </location>
</feature>
<feature type="transmembrane region" description="Helical" evidence="3">
    <location>
        <begin position="163"/>
        <end position="181"/>
    </location>
</feature>
<dbReference type="InterPro" id="IPR050469">
    <property type="entry name" value="Diguanylate_Cyclase"/>
</dbReference>
<proteinExistence type="predicted"/>
<comment type="caution">
    <text evidence="5">The sequence shown here is derived from an EMBL/GenBank/DDBJ whole genome shotgun (WGS) entry which is preliminary data.</text>
</comment>
<organism evidence="5 6">
    <name type="scientific">Sneathiella chungangensis</name>
    <dbReference type="NCBI Taxonomy" id="1418234"/>
    <lineage>
        <taxon>Bacteria</taxon>
        <taxon>Pseudomonadati</taxon>
        <taxon>Pseudomonadota</taxon>
        <taxon>Alphaproteobacteria</taxon>
        <taxon>Sneathiellales</taxon>
        <taxon>Sneathiellaceae</taxon>
        <taxon>Sneathiella</taxon>
    </lineage>
</organism>
<feature type="transmembrane region" description="Helical" evidence="3">
    <location>
        <begin position="137"/>
        <end position="156"/>
    </location>
</feature>
<gene>
    <name evidence="5" type="ORF">GQF03_18340</name>
</gene>
<keyword evidence="3" id="KW-0812">Transmembrane</keyword>
<dbReference type="PANTHER" id="PTHR45138:SF9">
    <property type="entry name" value="DIGUANYLATE CYCLASE DGCM-RELATED"/>
    <property type="match status" value="1"/>
</dbReference>
<dbReference type="CDD" id="cd01949">
    <property type="entry name" value="GGDEF"/>
    <property type="match status" value="1"/>
</dbReference>
<evidence type="ECO:0000256" key="2">
    <source>
        <dbReference type="ARBA" id="ARBA00034247"/>
    </source>
</evidence>
<evidence type="ECO:0000256" key="3">
    <source>
        <dbReference type="SAM" id="Phobius"/>
    </source>
</evidence>
<evidence type="ECO:0000313" key="5">
    <source>
        <dbReference type="EMBL" id="MZR24299.1"/>
    </source>
</evidence>
<dbReference type="GO" id="GO:0052621">
    <property type="term" value="F:diguanylate cyclase activity"/>
    <property type="evidence" value="ECO:0007669"/>
    <property type="project" value="UniProtKB-EC"/>
</dbReference>
<keyword evidence="6" id="KW-1185">Reference proteome</keyword>
<sequence length="400" mass="43987">MLVYLYDVFSGGGRQSLSVEGLERLFSNQSHSPLLRRRRARVIISRVRFLSLICVFAFPLGILLDMATFDVESYVTLGITRILMAALFLALFFGISGGETLRDAYRALGIFFAILLTFQTMYQPLLDVSDVFEVTSLAAAGYVLFPFLIIACIAVFPLTVKESVLTLVLLFVIQMLVLILMPENADPHQRLGLLLTLTVTGGLCTFAAISQLLYMSLLIDQASIDALTHCYSRNSGEEIIDVQFKISKRQNTPFSIVFVDLDRFKSINDKYGHEAGDRVLAGAASNIRRNARGSDVLIRWGGEEFVILLPNTDAEGALKSVRRLRNIGLGTRPDGKMVTASFGIVDRQSANVGDWTALVDIADNQMYEVKSRGGNDISVYIPAEETDADANSGDDLAAAE</sequence>
<protein>
    <recommendedName>
        <fullName evidence="1">diguanylate cyclase</fullName>
        <ecNumber evidence="1">2.7.7.65</ecNumber>
    </recommendedName>
</protein>
<keyword evidence="3" id="KW-1133">Transmembrane helix</keyword>
<evidence type="ECO:0000256" key="1">
    <source>
        <dbReference type="ARBA" id="ARBA00012528"/>
    </source>
</evidence>
<dbReference type="FunFam" id="3.30.70.270:FF:000001">
    <property type="entry name" value="Diguanylate cyclase domain protein"/>
    <property type="match status" value="1"/>
</dbReference>
<name>A0A845MKK8_9PROT</name>
<feature type="domain" description="GGDEF" evidence="4">
    <location>
        <begin position="252"/>
        <end position="382"/>
    </location>
</feature>
<feature type="transmembrane region" description="Helical" evidence="3">
    <location>
        <begin position="193"/>
        <end position="214"/>
    </location>
</feature>
<dbReference type="PROSITE" id="PS50887">
    <property type="entry name" value="GGDEF"/>
    <property type="match status" value="1"/>
</dbReference>